<dbReference type="OrthoDB" id="4230923at2759"/>
<accession>A0A165NKT8</accession>
<reference evidence="1 2" key="1">
    <citation type="journal article" date="2016" name="Mol. Biol. Evol.">
        <title>Comparative Genomics of Early-Diverging Mushroom-Forming Fungi Provides Insights into the Origins of Lignocellulose Decay Capabilities.</title>
        <authorList>
            <person name="Nagy L.G."/>
            <person name="Riley R."/>
            <person name="Tritt A."/>
            <person name="Adam C."/>
            <person name="Daum C."/>
            <person name="Floudas D."/>
            <person name="Sun H."/>
            <person name="Yadav J.S."/>
            <person name="Pangilinan J."/>
            <person name="Larsson K.H."/>
            <person name="Matsuura K."/>
            <person name="Barry K."/>
            <person name="Labutti K."/>
            <person name="Kuo R."/>
            <person name="Ohm R.A."/>
            <person name="Bhattacharya S.S."/>
            <person name="Shirouzu T."/>
            <person name="Yoshinaga Y."/>
            <person name="Martin F.M."/>
            <person name="Grigoriev I.V."/>
            <person name="Hibbett D.S."/>
        </authorList>
    </citation>
    <scope>NUCLEOTIDE SEQUENCE [LARGE SCALE GENOMIC DNA]</scope>
    <source>
        <strain evidence="1 2">HHB14362 ss-1</strain>
    </source>
</reference>
<gene>
    <name evidence="1" type="ORF">NEOLEDRAFT_1077248</name>
</gene>
<dbReference type="STRING" id="1314782.A0A165NKT8"/>
<dbReference type="EMBL" id="KV425633">
    <property type="protein sequence ID" value="KZT19785.1"/>
    <property type="molecule type" value="Genomic_DNA"/>
</dbReference>
<sequence length="94" mass="10964">MCRVGEVAKLANGSLVLEIQTCEGADHICQHRFTFLAAFEPSAAICEHPHPLIVRFIPIHFWPDCPEDMHEIEEQNRWDKNTIIKAWWIKPEEK</sequence>
<organism evidence="1 2">
    <name type="scientific">Neolentinus lepideus HHB14362 ss-1</name>
    <dbReference type="NCBI Taxonomy" id="1314782"/>
    <lineage>
        <taxon>Eukaryota</taxon>
        <taxon>Fungi</taxon>
        <taxon>Dikarya</taxon>
        <taxon>Basidiomycota</taxon>
        <taxon>Agaricomycotina</taxon>
        <taxon>Agaricomycetes</taxon>
        <taxon>Gloeophyllales</taxon>
        <taxon>Gloeophyllaceae</taxon>
        <taxon>Neolentinus</taxon>
    </lineage>
</organism>
<protein>
    <submittedName>
        <fullName evidence="1">Uncharacterized protein</fullName>
    </submittedName>
</protein>
<evidence type="ECO:0000313" key="1">
    <source>
        <dbReference type="EMBL" id="KZT19785.1"/>
    </source>
</evidence>
<keyword evidence="2" id="KW-1185">Reference proteome</keyword>
<proteinExistence type="predicted"/>
<evidence type="ECO:0000313" key="2">
    <source>
        <dbReference type="Proteomes" id="UP000076761"/>
    </source>
</evidence>
<name>A0A165NKT8_9AGAM</name>
<dbReference type="Proteomes" id="UP000076761">
    <property type="component" value="Unassembled WGS sequence"/>
</dbReference>
<dbReference type="InParanoid" id="A0A165NKT8"/>
<dbReference type="AlphaFoldDB" id="A0A165NKT8"/>